<feature type="region of interest" description="Disordered" evidence="2">
    <location>
        <begin position="29"/>
        <end position="53"/>
    </location>
</feature>
<keyword evidence="4" id="KW-1185">Reference proteome</keyword>
<organism evidence="3 4">
    <name type="scientific">Aquarana catesbeiana</name>
    <name type="common">American bullfrog</name>
    <name type="synonym">Rana catesbeiana</name>
    <dbReference type="NCBI Taxonomy" id="8400"/>
    <lineage>
        <taxon>Eukaryota</taxon>
        <taxon>Metazoa</taxon>
        <taxon>Chordata</taxon>
        <taxon>Craniata</taxon>
        <taxon>Vertebrata</taxon>
        <taxon>Euteleostomi</taxon>
        <taxon>Amphibia</taxon>
        <taxon>Batrachia</taxon>
        <taxon>Anura</taxon>
        <taxon>Neobatrachia</taxon>
        <taxon>Ranoidea</taxon>
        <taxon>Ranidae</taxon>
        <taxon>Aquarana</taxon>
    </lineage>
</organism>
<dbReference type="Proteomes" id="UP000228934">
    <property type="component" value="Unassembled WGS sequence"/>
</dbReference>
<evidence type="ECO:0000256" key="1">
    <source>
        <dbReference type="SAM" id="Coils"/>
    </source>
</evidence>
<accession>A0A2G9R682</accession>
<protein>
    <submittedName>
        <fullName evidence="3">Uncharacterized protein</fullName>
    </submittedName>
</protein>
<name>A0A2G9R682_AQUCT</name>
<dbReference type="EMBL" id="KV961976">
    <property type="protein sequence ID" value="PIO23380.1"/>
    <property type="molecule type" value="Genomic_DNA"/>
</dbReference>
<dbReference type="AlphaFoldDB" id="A0A2G9R682"/>
<evidence type="ECO:0000256" key="2">
    <source>
        <dbReference type="SAM" id="MobiDB-lite"/>
    </source>
</evidence>
<sequence length="174" mass="19774">MFHITISCLKYLSAKYTFLLIHIGEKRLGTSEDTRDPQPPKEEEVTTPQPEDVEGGEVHDVVEIVTTTGDVDVVEEETHFTSASAHIFIVEIMVWNCDLEKIKENINDVQQKMKNRLNLKHTNIVPFCHGICYFKSSFKVFLKPNSEHAHSVSICAICHYGISMYAFCKTPSGR</sequence>
<gene>
    <name evidence="3" type="ORF">AB205_0180080</name>
</gene>
<reference evidence="4" key="1">
    <citation type="journal article" date="2017" name="Nat. Commun.">
        <title>The North American bullfrog draft genome provides insight into hormonal regulation of long noncoding RNA.</title>
        <authorList>
            <person name="Hammond S.A."/>
            <person name="Warren R.L."/>
            <person name="Vandervalk B.P."/>
            <person name="Kucuk E."/>
            <person name="Khan H."/>
            <person name="Gibb E.A."/>
            <person name="Pandoh P."/>
            <person name="Kirk H."/>
            <person name="Zhao Y."/>
            <person name="Jones M."/>
            <person name="Mungall A.J."/>
            <person name="Coope R."/>
            <person name="Pleasance S."/>
            <person name="Moore R.A."/>
            <person name="Holt R.A."/>
            <person name="Round J.M."/>
            <person name="Ohora S."/>
            <person name="Walle B.V."/>
            <person name="Veldhoen N."/>
            <person name="Helbing C.C."/>
            <person name="Birol I."/>
        </authorList>
    </citation>
    <scope>NUCLEOTIDE SEQUENCE [LARGE SCALE GENOMIC DNA]</scope>
</reference>
<feature type="coiled-coil region" evidence="1">
    <location>
        <begin position="92"/>
        <end position="119"/>
    </location>
</feature>
<proteinExistence type="predicted"/>
<keyword evidence="1" id="KW-0175">Coiled coil</keyword>
<feature type="compositionally biased region" description="Basic and acidic residues" evidence="2">
    <location>
        <begin position="29"/>
        <end position="44"/>
    </location>
</feature>
<evidence type="ECO:0000313" key="3">
    <source>
        <dbReference type="EMBL" id="PIO23380.1"/>
    </source>
</evidence>
<evidence type="ECO:0000313" key="4">
    <source>
        <dbReference type="Proteomes" id="UP000228934"/>
    </source>
</evidence>